<evidence type="ECO:0000256" key="1">
    <source>
        <dbReference type="SAM" id="Phobius"/>
    </source>
</evidence>
<comment type="caution">
    <text evidence="2">The sequence shown here is derived from an EMBL/GenBank/DDBJ whole genome shotgun (WGS) entry which is preliminary data.</text>
</comment>
<gene>
    <name evidence="2" type="ORF">DD924_15810</name>
</gene>
<proteinExistence type="predicted"/>
<keyword evidence="1" id="KW-0812">Transmembrane</keyword>
<sequence length="56" mass="6351">MIVVIAMLLFMYGVMPNFYHLLNVEVKYKEVLNSLDMGSLLIIVIGFVILALATIY</sequence>
<reference evidence="2 3" key="1">
    <citation type="journal article" date="2018" name="Vet. Microbiol.">
        <title>Clonal diversity and geographic distribution of methicillin-resistant Staphylococcus pseudintermedius from Australian animals: Discovery of novel sequence types.</title>
        <authorList>
            <person name="Worthing K.A."/>
            <person name="Abraham S."/>
            <person name="Coombs G.W."/>
            <person name="Pang S."/>
            <person name="Saputra S."/>
            <person name="Jordan D."/>
            <person name="Trott D.J."/>
            <person name="Norris J.M."/>
        </authorList>
    </citation>
    <scope>NUCLEOTIDE SEQUENCE [LARGE SCALE GENOMIC DNA]</scope>
    <source>
        <strain evidence="2 3">ST71 3</strain>
    </source>
</reference>
<name>A0A317Z6I0_STAPS</name>
<feature type="non-terminal residue" evidence="2">
    <location>
        <position position="56"/>
    </location>
</feature>
<keyword evidence="1" id="KW-1133">Transmembrane helix</keyword>
<dbReference type="Proteomes" id="UP000246351">
    <property type="component" value="Unassembled WGS sequence"/>
</dbReference>
<keyword evidence="1" id="KW-0472">Membrane</keyword>
<dbReference type="EMBL" id="QEIV01001756">
    <property type="protein sequence ID" value="PWZ95245.1"/>
    <property type="molecule type" value="Genomic_DNA"/>
</dbReference>
<accession>A0A317Z6I0</accession>
<dbReference type="AlphaFoldDB" id="A0A317Z6I0"/>
<evidence type="ECO:0000313" key="3">
    <source>
        <dbReference type="Proteomes" id="UP000246351"/>
    </source>
</evidence>
<feature type="transmembrane region" description="Helical" evidence="1">
    <location>
        <begin position="37"/>
        <end position="55"/>
    </location>
</feature>
<evidence type="ECO:0000313" key="2">
    <source>
        <dbReference type="EMBL" id="PWZ95245.1"/>
    </source>
</evidence>
<protein>
    <submittedName>
        <fullName evidence="2">DUF2975 domain-containing protein</fullName>
    </submittedName>
</protein>
<organism evidence="2 3">
    <name type="scientific">Staphylococcus pseudintermedius</name>
    <dbReference type="NCBI Taxonomy" id="283734"/>
    <lineage>
        <taxon>Bacteria</taxon>
        <taxon>Bacillati</taxon>
        <taxon>Bacillota</taxon>
        <taxon>Bacilli</taxon>
        <taxon>Bacillales</taxon>
        <taxon>Staphylococcaceae</taxon>
        <taxon>Staphylococcus</taxon>
        <taxon>Staphylococcus intermedius group</taxon>
    </lineage>
</organism>